<proteinExistence type="predicted"/>
<gene>
    <name evidence="1" type="ORF">HPB49_024327</name>
</gene>
<name>A0ACB8DM00_DERSI</name>
<protein>
    <submittedName>
        <fullName evidence="1">Uncharacterized protein</fullName>
    </submittedName>
</protein>
<dbReference type="Proteomes" id="UP000821865">
    <property type="component" value="Chromosome 11"/>
</dbReference>
<evidence type="ECO:0000313" key="2">
    <source>
        <dbReference type="Proteomes" id="UP000821865"/>
    </source>
</evidence>
<evidence type="ECO:0000313" key="1">
    <source>
        <dbReference type="EMBL" id="KAH7971462.1"/>
    </source>
</evidence>
<sequence length="153" mass="17513">MLTTNWDPKTIENQGPSASCLLRVKQDIAEIKADPLPGIYVSPEKNDLTKFHAIVVGPSGTPYEGGFFQFFMKCSRQLPDAATPRAPDDHGRWPGAIQPEPLQLWKSTSRPSPSMSQQRYHLKVTKRMRESVEPRRNLADDYRLTRVNHREKR</sequence>
<comment type="caution">
    <text evidence="1">The sequence shown here is derived from an EMBL/GenBank/DDBJ whole genome shotgun (WGS) entry which is preliminary data.</text>
</comment>
<accession>A0ACB8DM00</accession>
<organism evidence="1 2">
    <name type="scientific">Dermacentor silvarum</name>
    <name type="common">Tick</name>
    <dbReference type="NCBI Taxonomy" id="543639"/>
    <lineage>
        <taxon>Eukaryota</taxon>
        <taxon>Metazoa</taxon>
        <taxon>Ecdysozoa</taxon>
        <taxon>Arthropoda</taxon>
        <taxon>Chelicerata</taxon>
        <taxon>Arachnida</taxon>
        <taxon>Acari</taxon>
        <taxon>Parasitiformes</taxon>
        <taxon>Ixodida</taxon>
        <taxon>Ixodoidea</taxon>
        <taxon>Ixodidae</taxon>
        <taxon>Rhipicephalinae</taxon>
        <taxon>Dermacentor</taxon>
    </lineage>
</organism>
<dbReference type="EMBL" id="CM023480">
    <property type="protein sequence ID" value="KAH7971462.1"/>
    <property type="molecule type" value="Genomic_DNA"/>
</dbReference>
<keyword evidence="2" id="KW-1185">Reference proteome</keyword>
<reference evidence="1" key="1">
    <citation type="submission" date="2020-05" db="EMBL/GenBank/DDBJ databases">
        <title>Large-scale comparative analyses of tick genomes elucidate their genetic diversity and vector capacities.</title>
        <authorList>
            <person name="Jia N."/>
            <person name="Wang J."/>
            <person name="Shi W."/>
            <person name="Du L."/>
            <person name="Sun Y."/>
            <person name="Zhan W."/>
            <person name="Jiang J."/>
            <person name="Wang Q."/>
            <person name="Zhang B."/>
            <person name="Ji P."/>
            <person name="Sakyi L.B."/>
            <person name="Cui X."/>
            <person name="Yuan T."/>
            <person name="Jiang B."/>
            <person name="Yang W."/>
            <person name="Lam T.T.-Y."/>
            <person name="Chang Q."/>
            <person name="Ding S."/>
            <person name="Wang X."/>
            <person name="Zhu J."/>
            <person name="Ruan X."/>
            <person name="Zhao L."/>
            <person name="Wei J."/>
            <person name="Que T."/>
            <person name="Du C."/>
            <person name="Cheng J."/>
            <person name="Dai P."/>
            <person name="Han X."/>
            <person name="Huang E."/>
            <person name="Gao Y."/>
            <person name="Liu J."/>
            <person name="Shao H."/>
            <person name="Ye R."/>
            <person name="Li L."/>
            <person name="Wei W."/>
            <person name="Wang X."/>
            <person name="Wang C."/>
            <person name="Yang T."/>
            <person name="Huo Q."/>
            <person name="Li W."/>
            <person name="Guo W."/>
            <person name="Chen H."/>
            <person name="Zhou L."/>
            <person name="Ni X."/>
            <person name="Tian J."/>
            <person name="Zhou Y."/>
            <person name="Sheng Y."/>
            <person name="Liu T."/>
            <person name="Pan Y."/>
            <person name="Xia L."/>
            <person name="Li J."/>
            <person name="Zhao F."/>
            <person name="Cao W."/>
        </authorList>
    </citation>
    <scope>NUCLEOTIDE SEQUENCE</scope>
    <source>
        <strain evidence="1">Dsil-2018</strain>
    </source>
</reference>